<comment type="caution">
    <text evidence="5">The sequence shown here is derived from an EMBL/GenBank/DDBJ whole genome shotgun (WGS) entry which is preliminary data.</text>
</comment>
<feature type="domain" description="Peptidase A2" evidence="4">
    <location>
        <begin position="6"/>
        <end position="83"/>
    </location>
</feature>
<dbReference type="PROSITE" id="PS00141">
    <property type="entry name" value="ASP_PROTEASE"/>
    <property type="match status" value="1"/>
</dbReference>
<dbReference type="GO" id="GO:0004190">
    <property type="term" value="F:aspartic-type endopeptidase activity"/>
    <property type="evidence" value="ECO:0007669"/>
    <property type="project" value="UniProtKB-KW"/>
</dbReference>
<protein>
    <recommendedName>
        <fullName evidence="4">Peptidase A2 domain-containing protein</fullName>
    </recommendedName>
</protein>
<accession>A0A9P6GXG1</accession>
<dbReference type="PROSITE" id="PS50175">
    <property type="entry name" value="ASP_PROT_RETROV"/>
    <property type="match status" value="1"/>
</dbReference>
<dbReference type="InterPro" id="IPR001969">
    <property type="entry name" value="Aspartic_peptidase_AS"/>
</dbReference>
<evidence type="ECO:0000256" key="2">
    <source>
        <dbReference type="ARBA" id="ARBA00022801"/>
    </source>
</evidence>
<dbReference type="Pfam" id="PF00077">
    <property type="entry name" value="RVP"/>
    <property type="match status" value="1"/>
</dbReference>
<organism evidence="5 6">
    <name type="scientific">Nosema granulosis</name>
    <dbReference type="NCBI Taxonomy" id="83296"/>
    <lineage>
        <taxon>Eukaryota</taxon>
        <taxon>Fungi</taxon>
        <taxon>Fungi incertae sedis</taxon>
        <taxon>Microsporidia</taxon>
        <taxon>Nosematidae</taxon>
        <taxon>Nosema</taxon>
    </lineage>
</organism>
<evidence type="ECO:0000259" key="4">
    <source>
        <dbReference type="PROSITE" id="PS50175"/>
    </source>
</evidence>
<evidence type="ECO:0000256" key="1">
    <source>
        <dbReference type="ARBA" id="ARBA00022750"/>
    </source>
</evidence>
<dbReference type="EMBL" id="SBJO01000171">
    <property type="protein sequence ID" value="KAF9762430.1"/>
    <property type="molecule type" value="Genomic_DNA"/>
</dbReference>
<dbReference type="InterPro" id="IPR018061">
    <property type="entry name" value="Retropepsins"/>
</dbReference>
<evidence type="ECO:0000313" key="6">
    <source>
        <dbReference type="Proteomes" id="UP000740883"/>
    </source>
</evidence>
<name>A0A9P6GXG1_9MICR</name>
<sequence length="150" mass="16308">MNGSTHIALLDTGADVSLINIEKIQDKTRIENIQEKIKTASGTEIKIRGVIRNLEIFVFGKKIKFSPLVCQGLPNYTILGIDVLVPNSELLTASLSKPHTHQKKATSKNAQHIVSKINVTTKTPKSGTQGDKSNNGQTSVSKINATYKTP</sequence>
<proteinExistence type="predicted"/>
<feature type="region of interest" description="Disordered" evidence="3">
    <location>
        <begin position="97"/>
        <end position="150"/>
    </location>
</feature>
<feature type="compositionally biased region" description="Polar residues" evidence="3">
    <location>
        <begin position="107"/>
        <end position="150"/>
    </location>
</feature>
<keyword evidence="6" id="KW-1185">Reference proteome</keyword>
<dbReference type="Gene3D" id="2.40.70.10">
    <property type="entry name" value="Acid Proteases"/>
    <property type="match status" value="1"/>
</dbReference>
<keyword evidence="1" id="KW-0645">Protease</keyword>
<keyword evidence="1" id="KW-0064">Aspartyl protease</keyword>
<dbReference type="InterPro" id="IPR021109">
    <property type="entry name" value="Peptidase_aspartic_dom_sf"/>
</dbReference>
<dbReference type="InterPro" id="IPR001995">
    <property type="entry name" value="Peptidase_A2_cat"/>
</dbReference>
<dbReference type="Proteomes" id="UP000740883">
    <property type="component" value="Unassembled WGS sequence"/>
</dbReference>
<dbReference type="CDD" id="cd00303">
    <property type="entry name" value="retropepsin_like"/>
    <property type="match status" value="1"/>
</dbReference>
<dbReference type="SUPFAM" id="SSF50630">
    <property type="entry name" value="Acid proteases"/>
    <property type="match status" value="1"/>
</dbReference>
<evidence type="ECO:0000313" key="5">
    <source>
        <dbReference type="EMBL" id="KAF9762430.1"/>
    </source>
</evidence>
<gene>
    <name evidence="5" type="ORF">NGRA_2019</name>
</gene>
<dbReference type="GO" id="GO:0006508">
    <property type="term" value="P:proteolysis"/>
    <property type="evidence" value="ECO:0007669"/>
    <property type="project" value="InterPro"/>
</dbReference>
<keyword evidence="2" id="KW-0378">Hydrolase</keyword>
<evidence type="ECO:0000256" key="3">
    <source>
        <dbReference type="SAM" id="MobiDB-lite"/>
    </source>
</evidence>
<reference evidence="5 6" key="1">
    <citation type="journal article" date="2020" name="Genome Biol. Evol.">
        <title>Comparative genomics of strictly vertically transmitted, feminizing microsporidia endosymbionts of amphipod crustaceans.</title>
        <authorList>
            <person name="Cormier A."/>
            <person name="Chebbi M.A."/>
            <person name="Giraud I."/>
            <person name="Wattier R."/>
            <person name="Teixeira M."/>
            <person name="Gilbert C."/>
            <person name="Rigaud T."/>
            <person name="Cordaux R."/>
        </authorList>
    </citation>
    <scope>NUCLEOTIDE SEQUENCE [LARGE SCALE GENOMIC DNA]</scope>
    <source>
        <strain evidence="5 6">Ou3-Ou53</strain>
    </source>
</reference>
<dbReference type="AlphaFoldDB" id="A0A9P6GXG1"/>